<evidence type="ECO:0008006" key="4">
    <source>
        <dbReference type="Google" id="ProtNLM"/>
    </source>
</evidence>
<gene>
    <name evidence="2" type="ORF">SAMN04488529_101584</name>
</gene>
<organism evidence="2 3">
    <name type="scientific">Clostridium gasigenes</name>
    <dbReference type="NCBI Taxonomy" id="94869"/>
    <lineage>
        <taxon>Bacteria</taxon>
        <taxon>Bacillati</taxon>
        <taxon>Bacillota</taxon>
        <taxon>Clostridia</taxon>
        <taxon>Eubacteriales</taxon>
        <taxon>Clostridiaceae</taxon>
        <taxon>Clostridium</taxon>
    </lineage>
</organism>
<reference evidence="2 3" key="1">
    <citation type="submission" date="2016-10" db="EMBL/GenBank/DDBJ databases">
        <authorList>
            <person name="de Groot N.N."/>
        </authorList>
    </citation>
    <scope>NUCLEOTIDE SEQUENCE [LARGE SCALE GENOMIC DNA]</scope>
    <source>
        <strain evidence="2 3">DSM 12272</strain>
    </source>
</reference>
<keyword evidence="1" id="KW-1133">Transmembrane helix</keyword>
<keyword evidence="3" id="KW-1185">Reference proteome</keyword>
<name>A0A1H0MUK5_9CLOT</name>
<feature type="transmembrane region" description="Helical" evidence="1">
    <location>
        <begin position="58"/>
        <end position="75"/>
    </location>
</feature>
<dbReference type="STRING" id="94869.SAMN04488529_101584"/>
<protein>
    <recommendedName>
        <fullName evidence="4">Cell division protein FtsL</fullName>
    </recommendedName>
</protein>
<evidence type="ECO:0000313" key="3">
    <source>
        <dbReference type="Proteomes" id="UP000198597"/>
    </source>
</evidence>
<proteinExistence type="predicted"/>
<keyword evidence="1" id="KW-0812">Transmembrane</keyword>
<dbReference type="AlphaFoldDB" id="A0A1H0MUK5"/>
<sequence>MNKIMEKEYDYIRGNMAINPDRKYEDFNDDQRKKDLERAEKEKRKKIMALRDKKTKNIIQVALVICVLGVITVMRDGKVYKTQKKLTDMRYEVKNAVAANEALRVDFLKFSSLDNVKAAAKSMGMTNPNNNEAITVDMTKNYFPELTENSIIKKEKDTLFSKLMGAIKK</sequence>
<accession>A0A1H0MUK5</accession>
<keyword evidence="1" id="KW-0472">Membrane</keyword>
<evidence type="ECO:0000313" key="2">
    <source>
        <dbReference type="EMBL" id="SDO84052.1"/>
    </source>
</evidence>
<dbReference type="Proteomes" id="UP000198597">
    <property type="component" value="Unassembled WGS sequence"/>
</dbReference>
<dbReference type="EMBL" id="FNJM01000001">
    <property type="protein sequence ID" value="SDO84052.1"/>
    <property type="molecule type" value="Genomic_DNA"/>
</dbReference>
<evidence type="ECO:0000256" key="1">
    <source>
        <dbReference type="SAM" id="Phobius"/>
    </source>
</evidence>